<reference evidence="5" key="1">
    <citation type="submission" date="2022-04" db="EMBL/GenBank/DDBJ databases">
        <title>Lysobacter sp. CAU 1642 isolated from sea sand.</title>
        <authorList>
            <person name="Kim W."/>
        </authorList>
    </citation>
    <scope>NUCLEOTIDE SEQUENCE</scope>
    <source>
        <strain evidence="5">CAU 1642</strain>
    </source>
</reference>
<keyword evidence="6" id="KW-1185">Reference proteome</keyword>
<dbReference type="Proteomes" id="UP001431449">
    <property type="component" value="Unassembled WGS sequence"/>
</dbReference>
<dbReference type="GO" id="GO:0016746">
    <property type="term" value="F:acyltransferase activity"/>
    <property type="evidence" value="ECO:0007669"/>
    <property type="project" value="UniProtKB-KW"/>
</dbReference>
<keyword evidence="2" id="KW-0808">Transferase</keyword>
<evidence type="ECO:0000256" key="3">
    <source>
        <dbReference type="ARBA" id="ARBA00023315"/>
    </source>
</evidence>
<dbReference type="EMBL" id="JALNMH010000013">
    <property type="protein sequence ID" value="MCK7595056.1"/>
    <property type="molecule type" value="Genomic_DNA"/>
</dbReference>
<feature type="domain" description="Phospholipid/glycerol acyltransferase" evidence="4">
    <location>
        <begin position="52"/>
        <end position="168"/>
    </location>
</feature>
<keyword evidence="3 5" id="KW-0012">Acyltransferase</keyword>
<organism evidence="5 6">
    <name type="scientific">Pseudomarimonas salicorniae</name>
    <dbReference type="NCBI Taxonomy" id="2933270"/>
    <lineage>
        <taxon>Bacteria</taxon>
        <taxon>Pseudomonadati</taxon>
        <taxon>Pseudomonadota</taxon>
        <taxon>Gammaproteobacteria</taxon>
        <taxon>Lysobacterales</taxon>
        <taxon>Lysobacteraceae</taxon>
        <taxon>Pseudomarimonas</taxon>
    </lineage>
</organism>
<dbReference type="PANTHER" id="PTHR10434">
    <property type="entry name" value="1-ACYL-SN-GLYCEROL-3-PHOSPHATE ACYLTRANSFERASE"/>
    <property type="match status" value="1"/>
</dbReference>
<comment type="caution">
    <text evidence="5">The sequence shown here is derived from an EMBL/GenBank/DDBJ whole genome shotgun (WGS) entry which is preliminary data.</text>
</comment>
<dbReference type="SMART" id="SM00563">
    <property type="entry name" value="PlsC"/>
    <property type="match status" value="1"/>
</dbReference>
<dbReference type="CDD" id="cd07988">
    <property type="entry name" value="LPLAT_ABO13168-like"/>
    <property type="match status" value="1"/>
</dbReference>
<accession>A0ABT0GKJ6</accession>
<dbReference type="PANTHER" id="PTHR10434:SF9">
    <property type="entry name" value="PHOSPHOLIPID_GLYCEROL ACYLTRANSFERASE DOMAIN-CONTAINING PROTEIN"/>
    <property type="match status" value="1"/>
</dbReference>
<evidence type="ECO:0000256" key="1">
    <source>
        <dbReference type="ARBA" id="ARBA00005189"/>
    </source>
</evidence>
<proteinExistence type="predicted"/>
<protein>
    <submittedName>
        <fullName evidence="5">Lysophospholipid acyltransferase family protein</fullName>
    </submittedName>
</protein>
<evidence type="ECO:0000313" key="6">
    <source>
        <dbReference type="Proteomes" id="UP001431449"/>
    </source>
</evidence>
<dbReference type="RefSeq" id="WP_248210802.1">
    <property type="nucleotide sequence ID" value="NZ_JALNMH010000013.1"/>
</dbReference>
<evidence type="ECO:0000313" key="5">
    <source>
        <dbReference type="EMBL" id="MCK7595056.1"/>
    </source>
</evidence>
<evidence type="ECO:0000256" key="2">
    <source>
        <dbReference type="ARBA" id="ARBA00022679"/>
    </source>
</evidence>
<sequence>MGPGRVSGPIRAPLPPRAPRHGNAFTRWIGRTVLRLGGWRVEGEWPDVDKLLIIAAPHSSAWDGIWGLAAKLALGIELHIMAKAELFRGLSGLTLGPLLRWFGAVPINRHAANGVVGQTVEAFNRHRVFWLILAPEGTRRRVEHWRSGFWHIARQAGVPVLCAWFHYPDRLIGIGQLFQPTADREADMAALREYYRPYVGKRRGTV</sequence>
<evidence type="ECO:0000259" key="4">
    <source>
        <dbReference type="SMART" id="SM00563"/>
    </source>
</evidence>
<comment type="pathway">
    <text evidence="1">Lipid metabolism.</text>
</comment>
<dbReference type="SUPFAM" id="SSF69593">
    <property type="entry name" value="Glycerol-3-phosphate (1)-acyltransferase"/>
    <property type="match status" value="1"/>
</dbReference>
<dbReference type="Pfam" id="PF01553">
    <property type="entry name" value="Acyltransferase"/>
    <property type="match status" value="1"/>
</dbReference>
<dbReference type="InterPro" id="IPR002123">
    <property type="entry name" value="Plipid/glycerol_acylTrfase"/>
</dbReference>
<name>A0ABT0GKJ6_9GAMM</name>
<gene>
    <name evidence="5" type="ORF">M0G41_15405</name>
</gene>